<accession>A0A9D7F888</accession>
<feature type="region of interest" description="Disordered" evidence="3">
    <location>
        <begin position="56"/>
        <end position="115"/>
    </location>
</feature>
<dbReference type="EMBL" id="JADJNC010000019">
    <property type="protein sequence ID" value="MBK7423847.1"/>
    <property type="molecule type" value="Genomic_DNA"/>
</dbReference>
<dbReference type="AlphaFoldDB" id="A0A9D7F888"/>
<evidence type="ECO:0000256" key="3">
    <source>
        <dbReference type="SAM" id="MobiDB-lite"/>
    </source>
</evidence>
<evidence type="ECO:0000313" key="6">
    <source>
        <dbReference type="EMBL" id="MBK7423847.1"/>
    </source>
</evidence>
<feature type="compositionally biased region" description="Low complexity" evidence="3">
    <location>
        <begin position="66"/>
        <end position="83"/>
    </location>
</feature>
<feature type="domain" description="Glycine zipper 2TM" evidence="5">
    <location>
        <begin position="168"/>
        <end position="209"/>
    </location>
</feature>
<dbReference type="PANTHER" id="PTHR35603:SF2">
    <property type="entry name" value="OUTER MEMBRANE LIPOPROTEIN"/>
    <property type="match status" value="1"/>
</dbReference>
<reference evidence="6" key="1">
    <citation type="submission" date="2020-10" db="EMBL/GenBank/DDBJ databases">
        <title>Connecting structure to function with the recovery of over 1000 high-quality activated sludge metagenome-assembled genomes encoding full-length rRNA genes using long-read sequencing.</title>
        <authorList>
            <person name="Singleton C.M."/>
            <person name="Petriglieri F."/>
            <person name="Kristensen J.M."/>
            <person name="Kirkegaard R.H."/>
            <person name="Michaelsen T.Y."/>
            <person name="Andersen M.H."/>
            <person name="Karst S.M."/>
            <person name="Dueholm M.S."/>
            <person name="Nielsen P.H."/>
            <person name="Albertsen M."/>
        </authorList>
    </citation>
    <scope>NUCLEOTIDE SEQUENCE</scope>
    <source>
        <strain evidence="6">EsbW_18-Q3-R4-48_MAXAC.044</strain>
    </source>
</reference>
<organism evidence="6 7">
    <name type="scientific">Candidatus Propionivibrio dominans</name>
    <dbReference type="NCBI Taxonomy" id="2954373"/>
    <lineage>
        <taxon>Bacteria</taxon>
        <taxon>Pseudomonadati</taxon>
        <taxon>Pseudomonadota</taxon>
        <taxon>Betaproteobacteria</taxon>
        <taxon>Rhodocyclales</taxon>
        <taxon>Rhodocyclaceae</taxon>
        <taxon>Propionivibrio</taxon>
    </lineage>
</organism>
<keyword evidence="4" id="KW-0812">Transmembrane</keyword>
<comment type="caution">
    <text evidence="6">The sequence shown here is derived from an EMBL/GenBank/DDBJ whole genome shotgun (WGS) entry which is preliminary data.</text>
</comment>
<evidence type="ECO:0000256" key="1">
    <source>
        <dbReference type="ARBA" id="ARBA00004370"/>
    </source>
</evidence>
<protein>
    <submittedName>
        <fullName evidence="6">Glycine zipper 2TM domain-containing protein</fullName>
    </submittedName>
</protein>
<dbReference type="Proteomes" id="UP000886602">
    <property type="component" value="Unassembled WGS sequence"/>
</dbReference>
<gene>
    <name evidence="6" type="ORF">IPJ48_12485</name>
</gene>
<evidence type="ECO:0000313" key="7">
    <source>
        <dbReference type="Proteomes" id="UP000886602"/>
    </source>
</evidence>
<proteinExistence type="predicted"/>
<keyword evidence="2 4" id="KW-0472">Membrane</keyword>
<dbReference type="Pfam" id="PF05433">
    <property type="entry name" value="Rick_17kDa_Anti"/>
    <property type="match status" value="1"/>
</dbReference>
<comment type="subcellular location">
    <subcellularLocation>
        <location evidence="1">Membrane</location>
    </subcellularLocation>
</comment>
<feature type="transmembrane region" description="Helical" evidence="4">
    <location>
        <begin position="12"/>
        <end position="34"/>
    </location>
</feature>
<evidence type="ECO:0000256" key="2">
    <source>
        <dbReference type="ARBA" id="ARBA00023136"/>
    </source>
</evidence>
<dbReference type="GO" id="GO:0019867">
    <property type="term" value="C:outer membrane"/>
    <property type="evidence" value="ECO:0007669"/>
    <property type="project" value="InterPro"/>
</dbReference>
<sequence length="256" mass="26327">MENQPRSTHPMIIVAATTVSIASLAAIASFAGWIPGHTNSAAPSAQVAVAPTAPPAAIPTTPTAPAPLATPTAPVAKAAAPEKAAPPRQPAPRKTPRPDENTYVYESPPNYSNRGATPVGNYPMNDSGVIVENGPQQQQQQQYSGACRDCATVQSVREVKQDGEGTGLGAIGGGVVGGLLGNQVGGGRGKTVGAVVGAVGGAYAGNEIEKNVRSSKHYEITVRLDDGNIRVFSEAQPPALQRGDRVRINNGQLIRM</sequence>
<dbReference type="PANTHER" id="PTHR35603">
    <property type="match status" value="1"/>
</dbReference>
<evidence type="ECO:0000256" key="4">
    <source>
        <dbReference type="SAM" id="Phobius"/>
    </source>
</evidence>
<keyword evidence="4" id="KW-1133">Transmembrane helix</keyword>
<evidence type="ECO:0000259" key="5">
    <source>
        <dbReference type="Pfam" id="PF05433"/>
    </source>
</evidence>
<name>A0A9D7F888_9RHOO</name>
<feature type="compositionally biased region" description="Pro residues" evidence="3">
    <location>
        <begin position="56"/>
        <end position="65"/>
    </location>
</feature>
<dbReference type="InterPro" id="IPR008816">
    <property type="entry name" value="Gly_zipper_2TM_dom"/>
</dbReference>
<dbReference type="InterPro" id="IPR051407">
    <property type="entry name" value="Bact_OM_lipoprot/Surf_antigen"/>
</dbReference>